<dbReference type="InterPro" id="IPR021253">
    <property type="entry name" value="ZrgA-like"/>
</dbReference>
<name>A0A8J7LQD7_9RHOB</name>
<keyword evidence="2" id="KW-0732">Signal</keyword>
<keyword evidence="4" id="KW-1185">Reference proteome</keyword>
<feature type="chain" id="PRO_5035215476" evidence="2">
    <location>
        <begin position="19"/>
        <end position="208"/>
    </location>
</feature>
<reference evidence="3" key="1">
    <citation type="submission" date="2020-10" db="EMBL/GenBank/DDBJ databases">
        <title>Paenihalocynthiibacter styelae gen. nov., sp. nov., isolated from stalked sea squirt Styela clava.</title>
        <authorList>
            <person name="Kim Y.-O."/>
            <person name="Yoon J.-H."/>
        </authorList>
    </citation>
    <scope>NUCLEOTIDE SEQUENCE</scope>
    <source>
        <strain evidence="3">MYP1-1</strain>
    </source>
</reference>
<dbReference type="EMBL" id="JADCKQ010000013">
    <property type="protein sequence ID" value="MBI1494981.1"/>
    <property type="molecule type" value="Genomic_DNA"/>
</dbReference>
<dbReference type="Proteomes" id="UP000640583">
    <property type="component" value="Unassembled WGS sequence"/>
</dbReference>
<evidence type="ECO:0000256" key="2">
    <source>
        <dbReference type="SAM" id="SignalP"/>
    </source>
</evidence>
<organism evidence="3 4">
    <name type="scientific">Halocynthiibacter styelae</name>
    <dbReference type="NCBI Taxonomy" id="2761955"/>
    <lineage>
        <taxon>Bacteria</taxon>
        <taxon>Pseudomonadati</taxon>
        <taxon>Pseudomonadota</taxon>
        <taxon>Alphaproteobacteria</taxon>
        <taxon>Rhodobacterales</taxon>
        <taxon>Paracoccaceae</taxon>
        <taxon>Halocynthiibacter</taxon>
    </lineage>
</organism>
<comment type="caution">
    <text evidence="3">The sequence shown here is derived from an EMBL/GenBank/DDBJ whole genome shotgun (WGS) entry which is preliminary data.</text>
</comment>
<feature type="region of interest" description="Disordered" evidence="1">
    <location>
        <begin position="107"/>
        <end position="138"/>
    </location>
</feature>
<dbReference type="RefSeq" id="WP_228849706.1">
    <property type="nucleotide sequence ID" value="NZ_JADCKQ010000013.1"/>
</dbReference>
<sequence>MRQTFPLIIALAATPAFAQEARQMDAHEHGTGRLNIAAEGNTVAMELHAPGADIVGFEYAPESDADQAKVAEAVEALEAPLDLFVLSEAAGCRVTETYAALELEGEDAHEDHEAHEEEHDHEEGHESHDHEEDHDDHEVHAAEAGHSEFHAEYSLTCENPSALTGIEFAYFAQFENALELEVQVVTASGAHAFEVTRDAPLLALEGLF</sequence>
<protein>
    <submittedName>
        <fullName evidence="3">DUF2796 domain-containing protein</fullName>
    </submittedName>
</protein>
<accession>A0A8J7LQD7</accession>
<gene>
    <name evidence="3" type="ORF">H1D41_15160</name>
</gene>
<evidence type="ECO:0000313" key="4">
    <source>
        <dbReference type="Proteomes" id="UP000640583"/>
    </source>
</evidence>
<feature type="compositionally biased region" description="Basic and acidic residues" evidence="1">
    <location>
        <begin position="109"/>
        <end position="138"/>
    </location>
</feature>
<proteinExistence type="predicted"/>
<evidence type="ECO:0000256" key="1">
    <source>
        <dbReference type="SAM" id="MobiDB-lite"/>
    </source>
</evidence>
<dbReference type="AlphaFoldDB" id="A0A8J7LQD7"/>
<feature type="signal peptide" evidence="2">
    <location>
        <begin position="1"/>
        <end position="18"/>
    </location>
</feature>
<evidence type="ECO:0000313" key="3">
    <source>
        <dbReference type="EMBL" id="MBI1494981.1"/>
    </source>
</evidence>
<dbReference type="Pfam" id="PF10986">
    <property type="entry name" value="ZrgA"/>
    <property type="match status" value="1"/>
</dbReference>